<dbReference type="GO" id="GO:0004842">
    <property type="term" value="F:ubiquitin-protein transferase activity"/>
    <property type="evidence" value="ECO:0007669"/>
    <property type="project" value="TreeGrafter"/>
</dbReference>
<dbReference type="SMART" id="SM00248">
    <property type="entry name" value="ANK"/>
    <property type="match status" value="2"/>
</dbReference>
<keyword evidence="6" id="KW-1185">Reference proteome</keyword>
<dbReference type="PROSITE" id="PS50297">
    <property type="entry name" value="ANK_REP_REGION"/>
    <property type="match status" value="1"/>
</dbReference>
<evidence type="ECO:0000256" key="4">
    <source>
        <dbReference type="SAM" id="MobiDB-lite"/>
    </source>
</evidence>
<name>A0A9W7FFW8_9STRA</name>
<evidence type="ECO:0000256" key="2">
    <source>
        <dbReference type="ARBA" id="ARBA00023043"/>
    </source>
</evidence>
<dbReference type="PANTHER" id="PTHR24171:SF8">
    <property type="entry name" value="BRCA1-ASSOCIATED RING DOMAIN PROTEIN 1"/>
    <property type="match status" value="1"/>
</dbReference>
<dbReference type="PANTHER" id="PTHR24171">
    <property type="entry name" value="ANKYRIN REPEAT DOMAIN-CONTAINING PROTEIN 39-RELATED"/>
    <property type="match status" value="1"/>
</dbReference>
<proteinExistence type="predicted"/>
<keyword evidence="1" id="KW-0677">Repeat</keyword>
<dbReference type="InterPro" id="IPR036770">
    <property type="entry name" value="Ankyrin_rpt-contain_sf"/>
</dbReference>
<dbReference type="Proteomes" id="UP001165122">
    <property type="component" value="Unassembled WGS sequence"/>
</dbReference>
<sequence length="367" mass="40569">MSDDDYSEEEFDAAPPSKSPSPKKSSAKSALLAAAASVEEEEVQQLEQQENLKPDLETSVTSKMDLKKKSKKSIPSASVPLKQSKKKKKNQPQLKQSNDIKPYQSRIWNSQTPGFTSNTSHFTKSVELMKASGFNDIFATGGTKIGSSLMHSSYAGDTNAVSKILKGVKVKSKKSRYDSDSDDSSIDSISKKVVGWSTVRAGKNWECDLIEKDEQGWTCMHYAASKGKSEVVEALVKADEKRIQKLIQKLGGGEEEEEENDDFGLGDGNVKTLLVNIKDDLFGWTPLFLACIELHVSTVSTLLENGGNANLRDDLGDTPLDCVMKTKKSRKRTEIRRMLKEWMEDEEGILSSESEEESESESSSDED</sequence>
<dbReference type="OrthoDB" id="10254927at2759"/>
<reference evidence="6" key="1">
    <citation type="journal article" date="2023" name="Commun. Biol.">
        <title>Genome analysis of Parmales, the sister group of diatoms, reveals the evolutionary specialization of diatoms from phago-mixotrophs to photoautotrophs.</title>
        <authorList>
            <person name="Ban H."/>
            <person name="Sato S."/>
            <person name="Yoshikawa S."/>
            <person name="Yamada K."/>
            <person name="Nakamura Y."/>
            <person name="Ichinomiya M."/>
            <person name="Sato N."/>
            <person name="Blanc-Mathieu R."/>
            <person name="Endo H."/>
            <person name="Kuwata A."/>
            <person name="Ogata H."/>
        </authorList>
    </citation>
    <scope>NUCLEOTIDE SEQUENCE [LARGE SCALE GENOMIC DNA]</scope>
    <source>
        <strain evidence="6">NIES 3700</strain>
    </source>
</reference>
<feature type="repeat" description="ANK" evidence="3">
    <location>
        <begin position="282"/>
        <end position="314"/>
    </location>
</feature>
<feature type="compositionally biased region" description="Low complexity" evidence="4">
    <location>
        <begin position="73"/>
        <end position="82"/>
    </location>
</feature>
<feature type="region of interest" description="Disordered" evidence="4">
    <location>
        <begin position="343"/>
        <end position="367"/>
    </location>
</feature>
<comment type="caution">
    <text evidence="5">The sequence shown here is derived from an EMBL/GenBank/DDBJ whole genome shotgun (WGS) entry which is preliminary data.</text>
</comment>
<evidence type="ECO:0000256" key="3">
    <source>
        <dbReference type="PROSITE-ProRule" id="PRU00023"/>
    </source>
</evidence>
<feature type="region of interest" description="Disordered" evidence="4">
    <location>
        <begin position="1"/>
        <end position="104"/>
    </location>
</feature>
<evidence type="ECO:0000313" key="6">
    <source>
        <dbReference type="Proteomes" id="UP001165122"/>
    </source>
</evidence>
<dbReference type="Pfam" id="PF00023">
    <property type="entry name" value="Ank"/>
    <property type="match status" value="1"/>
</dbReference>
<dbReference type="GO" id="GO:0085020">
    <property type="term" value="P:protein K6-linked ubiquitination"/>
    <property type="evidence" value="ECO:0007669"/>
    <property type="project" value="TreeGrafter"/>
</dbReference>
<dbReference type="PRINTS" id="PR01415">
    <property type="entry name" value="ANKYRIN"/>
</dbReference>
<organism evidence="5 6">
    <name type="scientific">Triparma laevis f. longispina</name>
    <dbReference type="NCBI Taxonomy" id="1714387"/>
    <lineage>
        <taxon>Eukaryota</taxon>
        <taxon>Sar</taxon>
        <taxon>Stramenopiles</taxon>
        <taxon>Ochrophyta</taxon>
        <taxon>Bolidophyceae</taxon>
        <taxon>Parmales</taxon>
        <taxon>Triparmaceae</taxon>
        <taxon>Triparma</taxon>
    </lineage>
</organism>
<evidence type="ECO:0000256" key="1">
    <source>
        <dbReference type="ARBA" id="ARBA00022737"/>
    </source>
</evidence>
<dbReference type="EMBL" id="BRXW01000162">
    <property type="protein sequence ID" value="GMI11458.1"/>
    <property type="molecule type" value="Genomic_DNA"/>
</dbReference>
<feature type="compositionally biased region" description="Low complexity" evidence="4">
    <location>
        <begin position="13"/>
        <end position="37"/>
    </location>
</feature>
<protein>
    <submittedName>
        <fullName evidence="5">Uncharacterized protein</fullName>
    </submittedName>
</protein>
<dbReference type="InterPro" id="IPR002110">
    <property type="entry name" value="Ankyrin_rpt"/>
</dbReference>
<gene>
    <name evidence="5" type="ORF">TrLO_g5181</name>
</gene>
<dbReference type="Gene3D" id="1.25.40.20">
    <property type="entry name" value="Ankyrin repeat-containing domain"/>
    <property type="match status" value="1"/>
</dbReference>
<accession>A0A9W7FFW8</accession>
<dbReference type="SUPFAM" id="SSF48403">
    <property type="entry name" value="Ankyrin repeat"/>
    <property type="match status" value="1"/>
</dbReference>
<keyword evidence="2 3" id="KW-0040">ANK repeat</keyword>
<dbReference type="PROSITE" id="PS50088">
    <property type="entry name" value="ANK_REPEAT"/>
    <property type="match status" value="1"/>
</dbReference>
<dbReference type="AlphaFoldDB" id="A0A9W7FFW8"/>
<dbReference type="Pfam" id="PF12796">
    <property type="entry name" value="Ank_2"/>
    <property type="match status" value="1"/>
</dbReference>
<feature type="compositionally biased region" description="Acidic residues" evidence="4">
    <location>
        <begin position="1"/>
        <end position="12"/>
    </location>
</feature>
<evidence type="ECO:0000313" key="5">
    <source>
        <dbReference type="EMBL" id="GMI11458.1"/>
    </source>
</evidence>